<dbReference type="RefSeq" id="WP_377381275.1">
    <property type="nucleotide sequence ID" value="NZ_JBHSSW010000066.1"/>
</dbReference>
<dbReference type="Gene3D" id="2.40.128.110">
    <property type="entry name" value="Lipid/polyisoprenoid-binding, YceI-like"/>
    <property type="match status" value="1"/>
</dbReference>
<evidence type="ECO:0000256" key="1">
    <source>
        <dbReference type="SAM" id="SignalP"/>
    </source>
</evidence>
<evidence type="ECO:0000259" key="2">
    <source>
        <dbReference type="SMART" id="SM00867"/>
    </source>
</evidence>
<comment type="caution">
    <text evidence="3">The sequence shown here is derived from an EMBL/GenBank/DDBJ whole genome shotgun (WGS) entry which is preliminary data.</text>
</comment>
<accession>A0ABW1SDR6</accession>
<feature type="domain" description="Lipid/polyisoprenoid-binding YceI-like" evidence="2">
    <location>
        <begin position="44"/>
        <end position="223"/>
    </location>
</feature>
<dbReference type="PANTHER" id="PTHR34406">
    <property type="entry name" value="PROTEIN YCEI"/>
    <property type="match status" value="1"/>
</dbReference>
<feature type="signal peptide" evidence="1">
    <location>
        <begin position="1"/>
        <end position="24"/>
    </location>
</feature>
<dbReference type="Proteomes" id="UP001596303">
    <property type="component" value="Unassembled WGS sequence"/>
</dbReference>
<dbReference type="InterPro" id="IPR007372">
    <property type="entry name" value="Lipid/polyisoprenoid-bd_YceI"/>
</dbReference>
<organism evidence="3 4">
    <name type="scientific">Ponticaulis profundi</name>
    <dbReference type="NCBI Taxonomy" id="2665222"/>
    <lineage>
        <taxon>Bacteria</taxon>
        <taxon>Pseudomonadati</taxon>
        <taxon>Pseudomonadota</taxon>
        <taxon>Alphaproteobacteria</taxon>
        <taxon>Hyphomonadales</taxon>
        <taxon>Hyphomonadaceae</taxon>
        <taxon>Ponticaulis</taxon>
    </lineage>
</organism>
<dbReference type="SMART" id="SM00867">
    <property type="entry name" value="YceI"/>
    <property type="match status" value="1"/>
</dbReference>
<proteinExistence type="predicted"/>
<feature type="chain" id="PRO_5047540505" evidence="1">
    <location>
        <begin position="25"/>
        <end position="226"/>
    </location>
</feature>
<dbReference type="Pfam" id="PF04264">
    <property type="entry name" value="YceI"/>
    <property type="match status" value="1"/>
</dbReference>
<gene>
    <name evidence="3" type="ORF">ACFQDM_17130</name>
</gene>
<dbReference type="PANTHER" id="PTHR34406:SF1">
    <property type="entry name" value="PROTEIN YCEI"/>
    <property type="match status" value="1"/>
</dbReference>
<dbReference type="InterPro" id="IPR036761">
    <property type="entry name" value="TTHA0802/YceI-like_sf"/>
</dbReference>
<dbReference type="EMBL" id="JBHSSW010000066">
    <property type="protein sequence ID" value="MFC6199805.1"/>
    <property type="molecule type" value="Genomic_DNA"/>
</dbReference>
<protein>
    <submittedName>
        <fullName evidence="3">YceI family protein</fullName>
    </submittedName>
</protein>
<sequence length="226" mass="24416">MMKVAILSSLTASLALMVPSVVSASAQEAPATETGPFGAAPSGTYTLDPTHAFLTFKVGHSAGLSRYMGVFTEYDATIELDANEPEASTVEVTIRPESLFVNYPKDYKASHPDTGFETWTEDLTMSDLWLNADEFPTISFVSTSIDVLDDATGKITGDLTFLGVTKPITLDVTFRGAQESRYTDGYNIGFDAKTTIKRSDFGNDSYIPIIGDEVKIEFSGEFGPAE</sequence>
<evidence type="ECO:0000313" key="4">
    <source>
        <dbReference type="Proteomes" id="UP001596303"/>
    </source>
</evidence>
<keyword evidence="1" id="KW-0732">Signal</keyword>
<dbReference type="SUPFAM" id="SSF101874">
    <property type="entry name" value="YceI-like"/>
    <property type="match status" value="1"/>
</dbReference>
<evidence type="ECO:0000313" key="3">
    <source>
        <dbReference type="EMBL" id="MFC6199805.1"/>
    </source>
</evidence>
<name>A0ABW1SDR6_9PROT</name>
<keyword evidence="4" id="KW-1185">Reference proteome</keyword>
<reference evidence="4" key="1">
    <citation type="journal article" date="2019" name="Int. J. Syst. Evol. Microbiol.">
        <title>The Global Catalogue of Microorganisms (GCM) 10K type strain sequencing project: providing services to taxonomists for standard genome sequencing and annotation.</title>
        <authorList>
            <consortium name="The Broad Institute Genomics Platform"/>
            <consortium name="The Broad Institute Genome Sequencing Center for Infectious Disease"/>
            <person name="Wu L."/>
            <person name="Ma J."/>
        </authorList>
    </citation>
    <scope>NUCLEOTIDE SEQUENCE [LARGE SCALE GENOMIC DNA]</scope>
    <source>
        <strain evidence="4">CGMCC-1.15741</strain>
    </source>
</reference>